<dbReference type="InterPro" id="IPR050857">
    <property type="entry name" value="D-2-hydroxyacid_DH"/>
</dbReference>
<feature type="domain" description="D-isomer specific 2-hydroxyacid dehydrogenase catalytic" evidence="6">
    <location>
        <begin position="26"/>
        <end position="310"/>
    </location>
</feature>
<evidence type="ECO:0000256" key="4">
    <source>
        <dbReference type="ARBA" id="ARBA00023027"/>
    </source>
</evidence>
<dbReference type="EMBL" id="CP049056">
    <property type="protein sequence ID" value="QIE56665.1"/>
    <property type="molecule type" value="Genomic_DNA"/>
</dbReference>
<dbReference type="Gene3D" id="3.40.50.720">
    <property type="entry name" value="NAD(P)-binding Rossmann-like Domain"/>
    <property type="match status" value="2"/>
</dbReference>
<dbReference type="GO" id="GO:0016616">
    <property type="term" value="F:oxidoreductase activity, acting on the CH-OH group of donors, NAD or NADP as acceptor"/>
    <property type="evidence" value="ECO:0007669"/>
    <property type="project" value="InterPro"/>
</dbReference>
<proteinExistence type="inferred from homology"/>
<dbReference type="KEGG" id="hdh:G5B40_15245"/>
<keyword evidence="2" id="KW-0028">Amino-acid biosynthesis</keyword>
<dbReference type="SUPFAM" id="SSF51735">
    <property type="entry name" value="NAD(P)-binding Rossmann-fold domains"/>
    <property type="match status" value="1"/>
</dbReference>
<dbReference type="CDD" id="cd12169">
    <property type="entry name" value="PGDH_like_1"/>
    <property type="match status" value="1"/>
</dbReference>
<evidence type="ECO:0000259" key="7">
    <source>
        <dbReference type="Pfam" id="PF02826"/>
    </source>
</evidence>
<evidence type="ECO:0000256" key="1">
    <source>
        <dbReference type="ARBA" id="ARBA00005854"/>
    </source>
</evidence>
<sequence>MRCAILDDYQHVALSMADWGALAGEVEITVFNAPIGGAVEIAAALADFEIVCLMRERTPFTAEIIEALPKLRLIVTSGARNAAIDVAAANARGVTVCGTDSAAHPTAELVFAHMLEFARKVGHENARLKAGAVRPETIGLDLSGKTLGVLGLGRLGARVARIAAAFQMNVIAWSENLTTERCAELGVGHVSKTDLFRASDFLSIHLQLSQRTRGLVGAEALALMRPGAILVNTSRGPIVQEGALLDAVRAGHIAGACLDVFDEEPLPFEHPYRAEPNIQISPHLGYVTEANFRLFYGQMVEGIRAFAEGNPIRVID</sequence>
<evidence type="ECO:0000259" key="6">
    <source>
        <dbReference type="Pfam" id="PF00389"/>
    </source>
</evidence>
<dbReference type="PROSITE" id="PS00065">
    <property type="entry name" value="D_2_HYDROXYACID_DH_1"/>
    <property type="match status" value="1"/>
</dbReference>
<evidence type="ECO:0000256" key="3">
    <source>
        <dbReference type="ARBA" id="ARBA00023002"/>
    </source>
</evidence>
<dbReference type="PANTHER" id="PTHR42789:SF1">
    <property type="entry name" value="D-ISOMER SPECIFIC 2-HYDROXYACID DEHYDROGENASE FAMILY PROTEIN (AFU_ORTHOLOGUE AFUA_6G10090)"/>
    <property type="match status" value="1"/>
</dbReference>
<dbReference type="Proteomes" id="UP000503336">
    <property type="component" value="Chromosome"/>
</dbReference>
<keyword evidence="3 5" id="KW-0560">Oxidoreductase</keyword>
<dbReference type="AlphaFoldDB" id="A0A7L5BXL3"/>
<dbReference type="SUPFAM" id="SSF52283">
    <property type="entry name" value="Formate/glycerate dehydrogenase catalytic domain-like"/>
    <property type="match status" value="1"/>
</dbReference>
<dbReference type="InterPro" id="IPR006139">
    <property type="entry name" value="D-isomer_2_OHA_DH_cat_dom"/>
</dbReference>
<dbReference type="Pfam" id="PF02826">
    <property type="entry name" value="2-Hacid_dh_C"/>
    <property type="match status" value="1"/>
</dbReference>
<dbReference type="RefSeq" id="WP_165100229.1">
    <property type="nucleotide sequence ID" value="NZ_CP049056.1"/>
</dbReference>
<evidence type="ECO:0000313" key="9">
    <source>
        <dbReference type="Proteomes" id="UP000503336"/>
    </source>
</evidence>
<evidence type="ECO:0000256" key="5">
    <source>
        <dbReference type="RuleBase" id="RU003719"/>
    </source>
</evidence>
<accession>A0A7L5BXL3</accession>
<reference evidence="8 9" key="1">
    <citation type="submission" date="2020-02" db="EMBL/GenBank/DDBJ databases">
        <title>complete genome sequence of Rhodobacteraceae bacterium.</title>
        <authorList>
            <person name="Park J."/>
            <person name="Kim Y.-S."/>
            <person name="Kim K.-H."/>
        </authorList>
    </citation>
    <scope>NUCLEOTIDE SEQUENCE [LARGE SCALE GENOMIC DNA]</scope>
    <source>
        <strain evidence="8 9">RR4-56</strain>
    </source>
</reference>
<protein>
    <submittedName>
        <fullName evidence="8">D-2-hydroxyacid dehydrogenase family protein</fullName>
    </submittedName>
</protein>
<dbReference type="GO" id="GO:0051287">
    <property type="term" value="F:NAD binding"/>
    <property type="evidence" value="ECO:0007669"/>
    <property type="project" value="InterPro"/>
</dbReference>
<dbReference type="Pfam" id="PF00389">
    <property type="entry name" value="2-Hacid_dh"/>
    <property type="match status" value="1"/>
</dbReference>
<dbReference type="InterPro" id="IPR036291">
    <property type="entry name" value="NAD(P)-bd_dom_sf"/>
</dbReference>
<comment type="similarity">
    <text evidence="1 5">Belongs to the D-isomer specific 2-hydroxyacid dehydrogenase family.</text>
</comment>
<feature type="domain" description="D-isomer specific 2-hydroxyacid dehydrogenase NAD-binding" evidence="7">
    <location>
        <begin position="111"/>
        <end position="285"/>
    </location>
</feature>
<name>A0A7L5BXL3_9RHOB</name>
<dbReference type="InterPro" id="IPR029752">
    <property type="entry name" value="D-isomer_DH_CS1"/>
</dbReference>
<gene>
    <name evidence="8" type="ORF">G5B40_15245</name>
</gene>
<dbReference type="InterPro" id="IPR006140">
    <property type="entry name" value="D-isomer_DH_NAD-bd"/>
</dbReference>
<organism evidence="8 9">
    <name type="scientific">Pikeienuella piscinae</name>
    <dbReference type="NCBI Taxonomy" id="2748098"/>
    <lineage>
        <taxon>Bacteria</taxon>
        <taxon>Pseudomonadati</taxon>
        <taxon>Pseudomonadota</taxon>
        <taxon>Alphaproteobacteria</taxon>
        <taxon>Rhodobacterales</taxon>
        <taxon>Paracoccaceae</taxon>
        <taxon>Pikeienuella</taxon>
    </lineage>
</organism>
<keyword evidence="4" id="KW-0520">NAD</keyword>
<dbReference type="PANTHER" id="PTHR42789">
    <property type="entry name" value="D-ISOMER SPECIFIC 2-HYDROXYACID DEHYDROGENASE FAMILY PROTEIN (AFU_ORTHOLOGUE AFUA_6G10090)"/>
    <property type="match status" value="1"/>
</dbReference>
<evidence type="ECO:0000313" key="8">
    <source>
        <dbReference type="EMBL" id="QIE56665.1"/>
    </source>
</evidence>
<evidence type="ECO:0000256" key="2">
    <source>
        <dbReference type="ARBA" id="ARBA00022605"/>
    </source>
</evidence>
<dbReference type="GO" id="GO:0008652">
    <property type="term" value="P:amino acid biosynthetic process"/>
    <property type="evidence" value="ECO:0007669"/>
    <property type="project" value="UniProtKB-KW"/>
</dbReference>
<keyword evidence="9" id="KW-1185">Reference proteome</keyword>